<dbReference type="InterPro" id="IPR003653">
    <property type="entry name" value="Peptidase_C48_C"/>
</dbReference>
<dbReference type="GO" id="GO:0008234">
    <property type="term" value="F:cysteine-type peptidase activity"/>
    <property type="evidence" value="ECO:0007669"/>
    <property type="project" value="UniProtKB-KW"/>
</dbReference>
<dbReference type="GO" id="GO:0006508">
    <property type="term" value="P:proteolysis"/>
    <property type="evidence" value="ECO:0007669"/>
    <property type="project" value="UniProtKB-KW"/>
</dbReference>
<gene>
    <name evidence="6" type="ORF">CAMPLR22A2D_LOCUS4755</name>
</gene>
<evidence type="ECO:0000313" key="6">
    <source>
        <dbReference type="EMBL" id="SPT20126.1"/>
    </source>
</evidence>
<reference evidence="6 7" key="1">
    <citation type="submission" date="2018-05" db="EMBL/GenBank/DDBJ databases">
        <authorList>
            <person name="Thind KAUR A."/>
        </authorList>
    </citation>
    <scope>NUCLEOTIDE SEQUENCE [LARGE SCALE GENOMIC DNA]</scope>
</reference>
<dbReference type="Gene3D" id="3.40.395.10">
    <property type="entry name" value="Adenoviral Proteinase, Chain A"/>
    <property type="match status" value="1"/>
</dbReference>
<proteinExistence type="inferred from homology"/>
<dbReference type="Gramene" id="TraesJUL2D03G01277800.1">
    <property type="protein sequence ID" value="TraesJUL2D03G01277800.1"/>
    <property type="gene ID" value="TraesJUL2D03G01277800"/>
</dbReference>
<sequence>MWRSNMLYFPICRFNHWFSFVVCLKERLFVFLDSFYDQFSDFHLDIRDTMVNNFIKIWDMYVTPIMRKRIDFENFDIVYPAVPKQTNTHDCRIFSVMYMKHWTPRTPIGNLFSSADIDNIRIKLANELYFSTFNSADKKFVTNIFGDK</sequence>
<accession>A0A7H4LND7</accession>
<keyword evidence="3" id="KW-0378">Hydrolase</keyword>
<dbReference type="PROSITE" id="PS50600">
    <property type="entry name" value="ULP_PROTEASE"/>
    <property type="match status" value="1"/>
</dbReference>
<dbReference type="Pfam" id="PF02902">
    <property type="entry name" value="Peptidase_C48"/>
    <property type="match status" value="1"/>
</dbReference>
<dbReference type="InterPro" id="IPR038765">
    <property type="entry name" value="Papain-like_cys_pep_sf"/>
</dbReference>
<name>A0A7H4LND7_WHEAT</name>
<keyword evidence="2" id="KW-0645">Protease</keyword>
<dbReference type="SUPFAM" id="SSF54001">
    <property type="entry name" value="Cysteine proteinases"/>
    <property type="match status" value="1"/>
</dbReference>
<dbReference type="Gramene" id="TraesARI2D03G01286220.1">
    <property type="protein sequence ID" value="TraesARI2D03G01286220.1"/>
    <property type="gene ID" value="TraesARI2D03G01286220"/>
</dbReference>
<dbReference type="Gramene" id="TraesJAG2D03G01275630.1">
    <property type="protein sequence ID" value="TraesJAG2D03G01275630.1"/>
    <property type="gene ID" value="TraesJAG2D03G01275630"/>
</dbReference>
<protein>
    <recommendedName>
        <fullName evidence="5">Ubiquitin-like protease family profile domain-containing protein</fullName>
    </recommendedName>
</protein>
<evidence type="ECO:0000256" key="2">
    <source>
        <dbReference type="ARBA" id="ARBA00022670"/>
    </source>
</evidence>
<dbReference type="PANTHER" id="PTHR12606:SF122">
    <property type="entry name" value="UBIQUITIN-LIKE PROTEASE FAMILY PROFILE DOMAIN-CONTAINING PROTEIN"/>
    <property type="match status" value="1"/>
</dbReference>
<dbReference type="PANTHER" id="PTHR12606">
    <property type="entry name" value="SENTRIN/SUMO-SPECIFIC PROTEASE"/>
    <property type="match status" value="1"/>
</dbReference>
<evidence type="ECO:0000313" key="7">
    <source>
        <dbReference type="Proteomes" id="UP000280104"/>
    </source>
</evidence>
<dbReference type="AlphaFoldDB" id="A0A7H4LND7"/>
<feature type="domain" description="Ubiquitin-like protease family profile" evidence="5">
    <location>
        <begin position="1"/>
        <end position="102"/>
    </location>
</feature>
<dbReference type="Proteomes" id="UP000280104">
    <property type="component" value="Chromosome II"/>
</dbReference>
<dbReference type="Gramene" id="TraesSYM2D03G01285080.1">
    <property type="protein sequence ID" value="TraesSYM2D03G01285080.1"/>
    <property type="gene ID" value="TraesSYM2D03G01285080"/>
</dbReference>
<comment type="similarity">
    <text evidence="1">Belongs to the peptidase C48 family.</text>
</comment>
<organism evidence="6 7">
    <name type="scientific">Triticum aestivum</name>
    <name type="common">Wheat</name>
    <dbReference type="NCBI Taxonomy" id="4565"/>
    <lineage>
        <taxon>Eukaryota</taxon>
        <taxon>Viridiplantae</taxon>
        <taxon>Streptophyta</taxon>
        <taxon>Embryophyta</taxon>
        <taxon>Tracheophyta</taxon>
        <taxon>Spermatophyta</taxon>
        <taxon>Magnoliopsida</taxon>
        <taxon>Liliopsida</taxon>
        <taxon>Poales</taxon>
        <taxon>Poaceae</taxon>
        <taxon>BOP clade</taxon>
        <taxon>Pooideae</taxon>
        <taxon>Triticodae</taxon>
        <taxon>Triticeae</taxon>
        <taxon>Triticinae</taxon>
        <taxon>Triticum</taxon>
    </lineage>
</organism>
<dbReference type="EMBL" id="LS480641">
    <property type="protein sequence ID" value="SPT20126.1"/>
    <property type="molecule type" value="Genomic_DNA"/>
</dbReference>
<evidence type="ECO:0000256" key="4">
    <source>
        <dbReference type="ARBA" id="ARBA00022807"/>
    </source>
</evidence>
<keyword evidence="4" id="KW-0788">Thiol protease</keyword>
<evidence type="ECO:0000256" key="3">
    <source>
        <dbReference type="ARBA" id="ARBA00022801"/>
    </source>
</evidence>
<evidence type="ECO:0000256" key="1">
    <source>
        <dbReference type="ARBA" id="ARBA00005234"/>
    </source>
</evidence>
<evidence type="ECO:0000259" key="5">
    <source>
        <dbReference type="PROSITE" id="PS50600"/>
    </source>
</evidence>